<evidence type="ECO:0000313" key="2">
    <source>
        <dbReference type="EMBL" id="VFK46873.1"/>
    </source>
</evidence>
<evidence type="ECO:0000313" key="1">
    <source>
        <dbReference type="EMBL" id="VFK41117.1"/>
    </source>
</evidence>
<protein>
    <submittedName>
        <fullName evidence="2">Uncharacterized protein</fullName>
    </submittedName>
</protein>
<sequence length="81" mass="8986">MDVAYAGSADIFSAMKLGFGSAKELWIRVAFRMALPSEDAYRLSGRTTEVAHVVKRLFGGQVRMGGEKRKPGENLTMIYDE</sequence>
<dbReference type="EMBL" id="CAADFT010000009">
    <property type="protein sequence ID" value="VFK41117.1"/>
    <property type="molecule type" value="Genomic_DNA"/>
</dbReference>
<accession>A0A450YZB5</accession>
<name>A0A450YZB5_9GAMM</name>
<dbReference type="EMBL" id="CAADFS010000037">
    <property type="protein sequence ID" value="VFK46873.1"/>
    <property type="molecule type" value="Genomic_DNA"/>
</dbReference>
<reference evidence="2" key="1">
    <citation type="submission" date="2019-02" db="EMBL/GenBank/DDBJ databases">
        <authorList>
            <person name="Gruber-Vodicka R. H."/>
            <person name="Seah K. B. B."/>
        </authorList>
    </citation>
    <scope>NUCLEOTIDE SEQUENCE</scope>
    <source>
        <strain evidence="2">BECK_BZ123</strain>
        <strain evidence="1">BECK_BZ125</strain>
    </source>
</reference>
<gene>
    <name evidence="2" type="ORF">BECKTC1821D_GA0114238_10373</name>
    <name evidence="1" type="ORF">BECKTC1821E_GA0114239_100969</name>
</gene>
<dbReference type="AlphaFoldDB" id="A0A450YZB5"/>
<proteinExistence type="predicted"/>
<organism evidence="2">
    <name type="scientific">Candidatus Kentrum sp. TC</name>
    <dbReference type="NCBI Taxonomy" id="2126339"/>
    <lineage>
        <taxon>Bacteria</taxon>
        <taxon>Pseudomonadati</taxon>
        <taxon>Pseudomonadota</taxon>
        <taxon>Gammaproteobacteria</taxon>
        <taxon>Candidatus Kentrum</taxon>
    </lineage>
</organism>